<dbReference type="Pfam" id="PF13472">
    <property type="entry name" value="Lipase_GDSL_2"/>
    <property type="match status" value="1"/>
</dbReference>
<feature type="domain" description="SGNH hydrolase-type esterase" evidence="2">
    <location>
        <begin position="12"/>
        <end position="185"/>
    </location>
</feature>
<evidence type="ECO:0000256" key="1">
    <source>
        <dbReference type="SAM" id="MobiDB-lite"/>
    </source>
</evidence>
<dbReference type="EMBL" id="LT985188">
    <property type="protein sequence ID" value="SPD85533.1"/>
    <property type="molecule type" value="Genomic_DNA"/>
</dbReference>
<dbReference type="InterPro" id="IPR036514">
    <property type="entry name" value="SGNH_hydro_sf"/>
</dbReference>
<dbReference type="RefSeq" id="WP_105184741.1">
    <property type="nucleotide sequence ID" value="NZ_BAAAGO010000042.1"/>
</dbReference>
<dbReference type="Proteomes" id="UP000238164">
    <property type="component" value="Chromosome 1"/>
</dbReference>
<feature type="region of interest" description="Disordered" evidence="1">
    <location>
        <begin position="238"/>
        <end position="265"/>
    </location>
</feature>
<dbReference type="SUPFAM" id="SSF52266">
    <property type="entry name" value="SGNH hydrolase"/>
    <property type="match status" value="1"/>
</dbReference>
<dbReference type="PANTHER" id="PTHR43784:SF2">
    <property type="entry name" value="GDSL-LIKE LIPASE_ACYLHYDROLASE, PUTATIVE (AFU_ORTHOLOGUE AFUA_2G00820)-RELATED"/>
    <property type="match status" value="1"/>
</dbReference>
<evidence type="ECO:0000259" key="2">
    <source>
        <dbReference type="Pfam" id="PF13472"/>
    </source>
</evidence>
<proteinExistence type="predicted"/>
<gene>
    <name evidence="3" type="ORF">MPLG2_0497</name>
</gene>
<evidence type="ECO:0000313" key="4">
    <source>
        <dbReference type="Proteomes" id="UP000238164"/>
    </source>
</evidence>
<organism evidence="3 4">
    <name type="scientific">Micropruina glycogenica</name>
    <dbReference type="NCBI Taxonomy" id="75385"/>
    <lineage>
        <taxon>Bacteria</taxon>
        <taxon>Bacillati</taxon>
        <taxon>Actinomycetota</taxon>
        <taxon>Actinomycetes</taxon>
        <taxon>Propionibacteriales</taxon>
        <taxon>Nocardioidaceae</taxon>
        <taxon>Micropruina</taxon>
    </lineage>
</organism>
<dbReference type="Gene3D" id="3.40.50.1110">
    <property type="entry name" value="SGNH hydrolase"/>
    <property type="match status" value="1"/>
</dbReference>
<sequence>MAEPTAWRRYVAMGDSLTEGLVDPYPDGSPRGWADRFAGHLAAAAGEPLQYANLAIRGRLLRPIIAEQLEPALALKPDVVSLWGGGNDTMRPRVDIDTLTDALEAAVIRLREAGIDVILGTGIDAKDSPVLELTRGRTGVFNSSVYTIARRHGAFVIDVWGMRCLKHWGMWHDDRLHFNSIGHERVSQAALAAVGLPTRPGWDDPLPPESAKSPKEWLDWQLTWAREHAGPWIGRRIRRTSSGAGRSAKFPQYVEVPPTSSDPAE</sequence>
<dbReference type="PANTHER" id="PTHR43784">
    <property type="entry name" value="GDSL-LIKE LIPASE/ACYLHYDROLASE, PUTATIVE (AFU_ORTHOLOGUE AFUA_2G00820)-RELATED"/>
    <property type="match status" value="1"/>
</dbReference>
<dbReference type="OrthoDB" id="3465773at2"/>
<dbReference type="InterPro" id="IPR053140">
    <property type="entry name" value="GDSL_Rv0518-like"/>
</dbReference>
<dbReference type="AlphaFoldDB" id="A0A2N9JCN0"/>
<evidence type="ECO:0000313" key="3">
    <source>
        <dbReference type="EMBL" id="SPD85533.1"/>
    </source>
</evidence>
<dbReference type="InterPro" id="IPR013830">
    <property type="entry name" value="SGNH_hydro"/>
</dbReference>
<reference evidence="3 4" key="1">
    <citation type="submission" date="2018-02" db="EMBL/GenBank/DDBJ databases">
        <authorList>
            <person name="Cohen D.B."/>
            <person name="Kent A.D."/>
        </authorList>
    </citation>
    <scope>NUCLEOTIDE SEQUENCE [LARGE SCALE GENOMIC DNA]</scope>
    <source>
        <strain evidence="3">1</strain>
    </source>
</reference>
<dbReference type="KEGG" id="mgg:MPLG2_0497"/>
<protein>
    <submittedName>
        <fullName evidence="3">G-D-S-L family lipolytic protein</fullName>
    </submittedName>
</protein>
<dbReference type="CDD" id="cd01832">
    <property type="entry name" value="SGNH_hydrolase_like_1"/>
    <property type="match status" value="1"/>
</dbReference>
<accession>A0A2N9JCN0</accession>
<name>A0A2N9JCN0_9ACTN</name>
<keyword evidence="4" id="KW-1185">Reference proteome</keyword>